<reference evidence="2" key="1">
    <citation type="journal article" date="2021" name="Mol. Ecol. Resour.">
        <title>Apolygus lucorum genome provides insights into omnivorousness and mesophyll feeding.</title>
        <authorList>
            <person name="Liu Y."/>
            <person name="Liu H."/>
            <person name="Wang H."/>
            <person name="Huang T."/>
            <person name="Liu B."/>
            <person name="Yang B."/>
            <person name="Yin L."/>
            <person name="Li B."/>
            <person name="Zhang Y."/>
            <person name="Zhang S."/>
            <person name="Jiang F."/>
            <person name="Zhang X."/>
            <person name="Ren Y."/>
            <person name="Wang B."/>
            <person name="Wang S."/>
            <person name="Lu Y."/>
            <person name="Wu K."/>
            <person name="Fan W."/>
            <person name="Wang G."/>
        </authorList>
    </citation>
    <scope>NUCLEOTIDE SEQUENCE</scope>
    <source>
        <strain evidence="2">12Hb</strain>
    </source>
</reference>
<dbReference type="AlphaFoldDB" id="A0A8S9XSP5"/>
<evidence type="ECO:0000313" key="2">
    <source>
        <dbReference type="EMBL" id="KAF6211973.1"/>
    </source>
</evidence>
<dbReference type="Proteomes" id="UP000466442">
    <property type="component" value="Unassembled WGS sequence"/>
</dbReference>
<dbReference type="Pfam" id="PF18293">
    <property type="entry name" value="Caprin-1_dimer"/>
    <property type="match status" value="1"/>
</dbReference>
<evidence type="ECO:0000313" key="3">
    <source>
        <dbReference type="Proteomes" id="UP000466442"/>
    </source>
</evidence>
<organism evidence="2 3">
    <name type="scientific">Apolygus lucorum</name>
    <name type="common">Small green plant bug</name>
    <name type="synonym">Lygocoris lucorum</name>
    <dbReference type="NCBI Taxonomy" id="248454"/>
    <lineage>
        <taxon>Eukaryota</taxon>
        <taxon>Metazoa</taxon>
        <taxon>Ecdysozoa</taxon>
        <taxon>Arthropoda</taxon>
        <taxon>Hexapoda</taxon>
        <taxon>Insecta</taxon>
        <taxon>Pterygota</taxon>
        <taxon>Neoptera</taxon>
        <taxon>Paraneoptera</taxon>
        <taxon>Hemiptera</taxon>
        <taxon>Heteroptera</taxon>
        <taxon>Panheteroptera</taxon>
        <taxon>Cimicomorpha</taxon>
        <taxon>Miridae</taxon>
        <taxon>Mirini</taxon>
        <taxon>Apolygus</taxon>
    </lineage>
</organism>
<sequence>VIVHLEFAKELSKQLQTLANDSTKQLKKQARKEAAERAQKEWAPTKKLLIINDVLARMGQQTVRDNILSSHGKVTITESELQAIDDLYEELTPRKKNL</sequence>
<name>A0A8S9XSP5_APOLU</name>
<protein>
    <recommendedName>
        <fullName evidence="1">Caprin-1 dimerization domain-containing protein</fullName>
    </recommendedName>
</protein>
<keyword evidence="3" id="KW-1185">Reference proteome</keyword>
<comment type="caution">
    <text evidence="2">The sequence shown here is derived from an EMBL/GenBank/DDBJ whole genome shotgun (WGS) entry which is preliminary data.</text>
</comment>
<dbReference type="EMBL" id="WIXP02000004">
    <property type="protein sequence ID" value="KAF6211973.1"/>
    <property type="molecule type" value="Genomic_DNA"/>
</dbReference>
<dbReference type="OrthoDB" id="10062814at2759"/>
<dbReference type="InterPro" id="IPR041637">
    <property type="entry name" value="Caprin-1_dimer"/>
</dbReference>
<evidence type="ECO:0000259" key="1">
    <source>
        <dbReference type="Pfam" id="PF18293"/>
    </source>
</evidence>
<gene>
    <name evidence="2" type="ORF">GE061_012490</name>
</gene>
<feature type="domain" description="Caprin-1 dimerization" evidence="1">
    <location>
        <begin position="31"/>
        <end position="96"/>
    </location>
</feature>
<feature type="non-terminal residue" evidence="2">
    <location>
        <position position="1"/>
    </location>
</feature>
<accession>A0A8S9XSP5</accession>
<proteinExistence type="predicted"/>